<dbReference type="Pfam" id="PF00172">
    <property type="entry name" value="Zn_clus"/>
    <property type="match status" value="1"/>
</dbReference>
<dbReference type="GO" id="GO:0003677">
    <property type="term" value="F:DNA binding"/>
    <property type="evidence" value="ECO:0007669"/>
    <property type="project" value="UniProtKB-KW"/>
</dbReference>
<dbReference type="CDD" id="cd00067">
    <property type="entry name" value="GAL4"/>
    <property type="match status" value="1"/>
</dbReference>
<feature type="compositionally biased region" description="Polar residues" evidence="6">
    <location>
        <begin position="19"/>
        <end position="36"/>
    </location>
</feature>
<dbReference type="PANTHER" id="PTHR31668:SF26">
    <property type="entry name" value="GLUCOSE TRANSPORT TRANSCRIPTION REGULATOR RGT1-RELATED"/>
    <property type="match status" value="1"/>
</dbReference>
<dbReference type="InterPro" id="IPR007219">
    <property type="entry name" value="XnlR_reg_dom"/>
</dbReference>
<evidence type="ECO:0000256" key="1">
    <source>
        <dbReference type="ARBA" id="ARBA00022723"/>
    </source>
</evidence>
<organism evidence="8 9">
    <name type="scientific">Blumeria hordei</name>
    <name type="common">Barley powdery mildew</name>
    <name type="synonym">Blumeria graminis f. sp. hordei</name>
    <dbReference type="NCBI Taxonomy" id="2867405"/>
    <lineage>
        <taxon>Eukaryota</taxon>
        <taxon>Fungi</taxon>
        <taxon>Dikarya</taxon>
        <taxon>Ascomycota</taxon>
        <taxon>Pezizomycotina</taxon>
        <taxon>Leotiomycetes</taxon>
        <taxon>Erysiphales</taxon>
        <taxon>Erysiphaceae</taxon>
        <taxon>Blumeria</taxon>
    </lineage>
</organism>
<keyword evidence="5" id="KW-0539">Nucleus</keyword>
<feature type="compositionally biased region" description="Basic and acidic residues" evidence="6">
    <location>
        <begin position="301"/>
        <end position="310"/>
    </location>
</feature>
<dbReference type="SUPFAM" id="SSF57701">
    <property type="entry name" value="Zn2/Cys6 DNA-binding domain"/>
    <property type="match status" value="1"/>
</dbReference>
<dbReference type="AlphaFoldDB" id="A0A383V0C2"/>
<evidence type="ECO:0000256" key="4">
    <source>
        <dbReference type="ARBA" id="ARBA00023163"/>
    </source>
</evidence>
<protein>
    <recommendedName>
        <fullName evidence="7">Zn(2)-C6 fungal-type domain-containing protein</fullName>
    </recommendedName>
</protein>
<evidence type="ECO:0000256" key="5">
    <source>
        <dbReference type="ARBA" id="ARBA00023242"/>
    </source>
</evidence>
<feature type="region of interest" description="Disordered" evidence="6">
    <location>
        <begin position="235"/>
        <end position="261"/>
    </location>
</feature>
<dbReference type="VEuPathDB" id="FungiDB:BLGHR1_16390"/>
<dbReference type="CDD" id="cd12148">
    <property type="entry name" value="fungal_TF_MHR"/>
    <property type="match status" value="1"/>
</dbReference>
<feature type="region of interest" description="Disordered" evidence="6">
    <location>
        <begin position="278"/>
        <end position="310"/>
    </location>
</feature>
<sequence length="747" mass="82974">MQSYPSPGAVAADSGAPFFSSNNTPGQQQTSHRNSDDLQMTAQLTTGLTPVINVTTGGPMSDVQVQRGQGQVDVNQQYKNEQDHHAHLQPSPSSLDQIGGHYGNIDGSLAPRKRSKVSRACDECRRKKIRCDASGNQTEEYCTNCKRVGARCQFSRIPMKRGPSKGYIKELADRLHTLEGAMHSGEIVPQYLPSTERRGSEDFSPSLSTENLSRKRRFSTTAEFGAYLTQRSLASWDTPSQDAPRNLPQTSSDLASPQTASAVAHMFRETNYSPNGLQTAIWRNEPGQPRQSSSSYDDLEHDQASPKKEVQWDHGTLDAYYNIIHTTYSILPHSKNKTIAQLLSCPVPLGEAIHEAISGAVNSFSKNNSTSSDIANIRRSARYTLLSSLEDAPSRPLWLNIIYLQTMLLLAIEVENNALCHPKAQCGHSRSVWISNTIGLAYSIKLFLYKPERLKDMDPDTDEKVARRIWWSLFVMDRWNSASTSSPALIPDTASVLYPDDLPLLGDVLWNLARLSTILGHISTINTVSNTLPPLSVPLASAYGATVKGELERVRESLLSTYCQPLVLMAYWHLRILVELQLVDSEPNDLVEIAASAVDHIAQNPDFVSPLRNHFIFLIILALIDLLDYDMTRSQSESQLNFIIEKPLITAEWQTVVRTMINRRKLQTCTSSNNPLPTENEHHVDIENLVRLADLATAAGASRELPVMSSGTIEDKPNSSPFRYYGHLREQVRNGFLCAFAAETSEG</sequence>
<feature type="region of interest" description="Disordered" evidence="6">
    <location>
        <begin position="1"/>
        <end position="36"/>
    </location>
</feature>
<dbReference type="GO" id="GO:0008270">
    <property type="term" value="F:zinc ion binding"/>
    <property type="evidence" value="ECO:0007669"/>
    <property type="project" value="InterPro"/>
</dbReference>
<dbReference type="InterPro" id="IPR001138">
    <property type="entry name" value="Zn2Cys6_DnaBD"/>
</dbReference>
<keyword evidence="1" id="KW-0479">Metal-binding</keyword>
<dbReference type="InterPro" id="IPR050797">
    <property type="entry name" value="Carb_Metab_Trans_Reg"/>
</dbReference>
<proteinExistence type="predicted"/>
<dbReference type="Gene3D" id="4.10.240.10">
    <property type="entry name" value="Zn(2)-C6 fungal-type DNA-binding domain"/>
    <property type="match status" value="1"/>
</dbReference>
<dbReference type="SMART" id="SM00066">
    <property type="entry name" value="GAL4"/>
    <property type="match status" value="1"/>
</dbReference>
<keyword evidence="3" id="KW-0238">DNA-binding</keyword>
<dbReference type="EMBL" id="UNSH01000081">
    <property type="protein sequence ID" value="SZF05587.1"/>
    <property type="molecule type" value="Genomic_DNA"/>
</dbReference>
<gene>
    <name evidence="8" type="ORF">BLGHR1_16390</name>
</gene>
<keyword evidence="2" id="KW-0805">Transcription regulation</keyword>
<dbReference type="GO" id="GO:0006351">
    <property type="term" value="P:DNA-templated transcription"/>
    <property type="evidence" value="ECO:0007669"/>
    <property type="project" value="InterPro"/>
</dbReference>
<evidence type="ECO:0000313" key="8">
    <source>
        <dbReference type="EMBL" id="SZF05587.1"/>
    </source>
</evidence>
<evidence type="ECO:0000256" key="2">
    <source>
        <dbReference type="ARBA" id="ARBA00023015"/>
    </source>
</evidence>
<evidence type="ECO:0000259" key="7">
    <source>
        <dbReference type="PROSITE" id="PS50048"/>
    </source>
</evidence>
<dbReference type="SMART" id="SM00906">
    <property type="entry name" value="Fungal_trans"/>
    <property type="match status" value="1"/>
</dbReference>
<dbReference type="PROSITE" id="PS00463">
    <property type="entry name" value="ZN2_CY6_FUNGAL_1"/>
    <property type="match status" value="1"/>
</dbReference>
<accession>A0A383V0C2</accession>
<evidence type="ECO:0000313" key="9">
    <source>
        <dbReference type="Proteomes" id="UP000275772"/>
    </source>
</evidence>
<dbReference type="PROSITE" id="PS50048">
    <property type="entry name" value="ZN2_CY6_FUNGAL_2"/>
    <property type="match status" value="1"/>
</dbReference>
<feature type="region of interest" description="Disordered" evidence="6">
    <location>
        <begin position="194"/>
        <end position="214"/>
    </location>
</feature>
<name>A0A383V0C2_BLUHO</name>
<evidence type="ECO:0000256" key="6">
    <source>
        <dbReference type="SAM" id="MobiDB-lite"/>
    </source>
</evidence>
<dbReference type="Proteomes" id="UP000275772">
    <property type="component" value="Unassembled WGS sequence"/>
</dbReference>
<dbReference type="InterPro" id="IPR036864">
    <property type="entry name" value="Zn2-C6_fun-type_DNA-bd_sf"/>
</dbReference>
<evidence type="ECO:0000256" key="3">
    <source>
        <dbReference type="ARBA" id="ARBA00023125"/>
    </source>
</evidence>
<keyword evidence="4" id="KW-0804">Transcription</keyword>
<reference evidence="8 9" key="1">
    <citation type="submission" date="2017-11" db="EMBL/GenBank/DDBJ databases">
        <authorList>
            <person name="Kracher B."/>
        </authorList>
    </citation>
    <scope>NUCLEOTIDE SEQUENCE [LARGE SCALE GENOMIC DNA]</scope>
    <source>
        <strain evidence="8 9">RACE1</strain>
    </source>
</reference>
<dbReference type="GO" id="GO:0000981">
    <property type="term" value="F:DNA-binding transcription factor activity, RNA polymerase II-specific"/>
    <property type="evidence" value="ECO:0007669"/>
    <property type="project" value="InterPro"/>
</dbReference>
<feature type="domain" description="Zn(2)-C6 fungal-type" evidence="7">
    <location>
        <begin position="120"/>
        <end position="154"/>
    </location>
</feature>
<dbReference type="Pfam" id="PF04082">
    <property type="entry name" value="Fungal_trans"/>
    <property type="match status" value="1"/>
</dbReference>
<dbReference type="PANTHER" id="PTHR31668">
    <property type="entry name" value="GLUCOSE TRANSPORT TRANSCRIPTION REGULATOR RGT1-RELATED-RELATED"/>
    <property type="match status" value="1"/>
</dbReference>